<reference evidence="1" key="1">
    <citation type="submission" date="2019-08" db="EMBL/GenBank/DDBJ databases">
        <authorList>
            <person name="Kucharzyk K."/>
            <person name="Murdoch R.W."/>
            <person name="Higgins S."/>
            <person name="Loffler F."/>
        </authorList>
    </citation>
    <scope>NUCLEOTIDE SEQUENCE</scope>
</reference>
<dbReference type="EMBL" id="VSSQ01020192">
    <property type="protein sequence ID" value="MPM64859.1"/>
    <property type="molecule type" value="Genomic_DNA"/>
</dbReference>
<proteinExistence type="predicted"/>
<organism evidence="1">
    <name type="scientific">bioreactor metagenome</name>
    <dbReference type="NCBI Taxonomy" id="1076179"/>
    <lineage>
        <taxon>unclassified sequences</taxon>
        <taxon>metagenomes</taxon>
        <taxon>ecological metagenomes</taxon>
    </lineage>
</organism>
<protein>
    <submittedName>
        <fullName evidence="1">Uncharacterized protein</fullName>
    </submittedName>
</protein>
<evidence type="ECO:0000313" key="1">
    <source>
        <dbReference type="EMBL" id="MPM64859.1"/>
    </source>
</evidence>
<accession>A0A645BHA8</accession>
<comment type="caution">
    <text evidence="1">The sequence shown here is derived from an EMBL/GenBank/DDBJ whole genome shotgun (WGS) entry which is preliminary data.</text>
</comment>
<gene>
    <name evidence="1" type="ORF">SDC9_111750</name>
</gene>
<dbReference type="AlphaFoldDB" id="A0A645BHA8"/>
<name>A0A645BHA8_9ZZZZ</name>
<sequence length="162" mass="18452">MIQVCVGICAVTRNRCDIICDGKSRFVCRPSSCRFKIWTDQSVRSREVGIVFNFFDTFIQYSKRLSFCGTVPGRDDLAVHGDVGNRFVQQVLHVIRFDQGCYQSRELIAAFNGRIITNSGIHLYFYVSASSHPTVIDNLDKSLYCSPLEHVRRILQFVNAFG</sequence>